<dbReference type="PANTHER" id="PTHR14614">
    <property type="entry name" value="HEPATOCELLULAR CARCINOMA-ASSOCIATED ANTIGEN"/>
    <property type="match status" value="1"/>
</dbReference>
<dbReference type="PANTHER" id="PTHR14614:SF132">
    <property type="entry name" value="PROTEIN-LYSINE METHYLTRANSFERASE C42C1.13"/>
    <property type="match status" value="1"/>
</dbReference>
<protein>
    <recommendedName>
        <fullName evidence="2">Calmodulin-lysine N-methyltransferase</fullName>
    </recommendedName>
</protein>
<evidence type="ECO:0000313" key="1">
    <source>
        <dbReference type="EMBL" id="CAD9612400.1"/>
    </source>
</evidence>
<name>A0A7S2LQV6_9STRA</name>
<dbReference type="EMBL" id="HBGY01032646">
    <property type="protein sequence ID" value="CAD9612400.1"/>
    <property type="molecule type" value="Transcribed_RNA"/>
</dbReference>
<reference evidence="1" key="1">
    <citation type="submission" date="2021-01" db="EMBL/GenBank/DDBJ databases">
        <authorList>
            <person name="Corre E."/>
            <person name="Pelletier E."/>
            <person name="Niang G."/>
            <person name="Scheremetjew M."/>
            <person name="Finn R."/>
            <person name="Kale V."/>
            <person name="Holt S."/>
            <person name="Cochrane G."/>
            <person name="Meng A."/>
            <person name="Brown T."/>
            <person name="Cohen L."/>
        </authorList>
    </citation>
    <scope>NUCLEOTIDE SEQUENCE</scope>
    <source>
        <strain evidence="1">B650</strain>
    </source>
</reference>
<organism evidence="1">
    <name type="scientific">Leptocylindrus danicus</name>
    <dbReference type="NCBI Taxonomy" id="163516"/>
    <lineage>
        <taxon>Eukaryota</taxon>
        <taxon>Sar</taxon>
        <taxon>Stramenopiles</taxon>
        <taxon>Ochrophyta</taxon>
        <taxon>Bacillariophyta</taxon>
        <taxon>Coscinodiscophyceae</taxon>
        <taxon>Chaetocerotophycidae</taxon>
        <taxon>Leptocylindrales</taxon>
        <taxon>Leptocylindraceae</taxon>
        <taxon>Leptocylindrus</taxon>
    </lineage>
</organism>
<evidence type="ECO:0008006" key="2">
    <source>
        <dbReference type="Google" id="ProtNLM"/>
    </source>
</evidence>
<dbReference type="Pfam" id="PF10294">
    <property type="entry name" value="Methyltransf_16"/>
    <property type="match status" value="1"/>
</dbReference>
<accession>A0A7S2LQV6</accession>
<dbReference type="SUPFAM" id="SSF53335">
    <property type="entry name" value="S-adenosyl-L-methionine-dependent methyltransferases"/>
    <property type="match status" value="1"/>
</dbReference>
<dbReference type="AlphaFoldDB" id="A0A7S2LQV6"/>
<dbReference type="InterPro" id="IPR019410">
    <property type="entry name" value="Methyltransf_16"/>
</dbReference>
<dbReference type="InterPro" id="IPR029063">
    <property type="entry name" value="SAM-dependent_MTases_sf"/>
</dbReference>
<dbReference type="Gene3D" id="3.40.50.150">
    <property type="entry name" value="Vaccinia Virus protein VP39"/>
    <property type="match status" value="1"/>
</dbReference>
<gene>
    <name evidence="1" type="ORF">LDAN0321_LOCUS20424</name>
</gene>
<proteinExistence type="predicted"/>
<sequence length="264" mass="30113">MPEASEKKSYHGSMSEVRWIEAQGNDYGTDRRGEEMLGSLFDDPEPHDIFIRDFYVPSQNVDISITIRGMKAENGQTLASTGMTLWRASDIMCNYLAQNADDIEGQRCLELGGGLGQCGILAYKLGAKRMIITDGDSDVLFQMRKNVDANLEIPGGCTMVLPCRQLLWKNSIDQFKERWCTREEVDGFDVIMGSDIIYQEDTIEPLFYTVAELLSKDNEESKFYLAYARRNVKIDMVLECAKSFGLEWREPKNAEGVYVFTWKR</sequence>